<proteinExistence type="inferred from homology"/>
<keyword evidence="2" id="KW-0479">Metal-binding</keyword>
<dbReference type="PANTHER" id="PTHR46696:SF1">
    <property type="entry name" value="CYTOCHROME P450 YJIB-RELATED"/>
    <property type="match status" value="1"/>
</dbReference>
<dbReference type="SUPFAM" id="SSF48264">
    <property type="entry name" value="Cytochrome P450"/>
    <property type="match status" value="1"/>
</dbReference>
<dbReference type="PANTHER" id="PTHR46696">
    <property type="entry name" value="P450, PUTATIVE (EUROFUNG)-RELATED"/>
    <property type="match status" value="1"/>
</dbReference>
<evidence type="ECO:0000313" key="3">
    <source>
        <dbReference type="EMBL" id="MEV4924339.1"/>
    </source>
</evidence>
<dbReference type="InterPro" id="IPR002397">
    <property type="entry name" value="Cyt_P450_B"/>
</dbReference>
<comment type="similarity">
    <text evidence="1 2">Belongs to the cytochrome P450 family.</text>
</comment>
<protein>
    <submittedName>
        <fullName evidence="3">Cytochrome P450</fullName>
    </submittedName>
</protein>
<dbReference type="Proteomes" id="UP001552479">
    <property type="component" value="Unassembled WGS sequence"/>
</dbReference>
<sequence length="402" mass="43894">MVVEQAHSVDLLSESFARSPHPHYAELRRTAPVWWDETTQCWYVTAYQDVNALLRDGRLAARIGAGFFGDHDQETLESVSDVQAFFDSWPMFTDPPQHTAVRSAVGSYYRPGATRPLRDGIADRAQHLLSRLSHDSADLLADFVQPLAVSVTCGLLGIAEEHRDDLLAWSAEIIGFIGVPRLDPGRASRAREAISRLCEHVEHVTLPDARVGRGPAQLRAFLELDRDRAVALFAQILTGGIEPVVACLGSALLNLLGDSRPLLYQAGRGRLEIEQLVEEALRLEAPFHFVPRTAVHPVKLGGHTIESGQRVALVTAAANRDPDVYADPDRFRLPAPGRTQPPHLAFGAGHHFCLGAGLARLTLAEAIRAVAAWVGDRPVAGLSAERAAAFGHTVWRRIGLGY</sequence>
<gene>
    <name evidence="3" type="ORF">AB0L03_16080</name>
</gene>
<dbReference type="InterPro" id="IPR001128">
    <property type="entry name" value="Cyt_P450"/>
</dbReference>
<reference evidence="3 4" key="1">
    <citation type="submission" date="2024-06" db="EMBL/GenBank/DDBJ databases">
        <title>The Natural Products Discovery Center: Release of the First 8490 Sequenced Strains for Exploring Actinobacteria Biosynthetic Diversity.</title>
        <authorList>
            <person name="Kalkreuter E."/>
            <person name="Kautsar S.A."/>
            <person name="Yang D."/>
            <person name="Bader C.D."/>
            <person name="Teijaro C.N."/>
            <person name="Fluegel L."/>
            <person name="Davis C.M."/>
            <person name="Simpson J.R."/>
            <person name="Lauterbach L."/>
            <person name="Steele A.D."/>
            <person name="Gui C."/>
            <person name="Meng S."/>
            <person name="Li G."/>
            <person name="Viehrig K."/>
            <person name="Ye F."/>
            <person name="Su P."/>
            <person name="Kiefer A.F."/>
            <person name="Nichols A."/>
            <person name="Cepeda A.J."/>
            <person name="Yan W."/>
            <person name="Fan B."/>
            <person name="Jiang Y."/>
            <person name="Adhikari A."/>
            <person name="Zheng C.-J."/>
            <person name="Schuster L."/>
            <person name="Cowan T.M."/>
            <person name="Smanski M.J."/>
            <person name="Chevrette M.G."/>
            <person name="De Carvalho L.P.S."/>
            <person name="Shen B."/>
        </authorList>
    </citation>
    <scope>NUCLEOTIDE SEQUENCE [LARGE SCALE GENOMIC DNA]</scope>
    <source>
        <strain evidence="3 4">NPDC053791</strain>
    </source>
</reference>
<dbReference type="Pfam" id="PF00067">
    <property type="entry name" value="p450"/>
    <property type="match status" value="1"/>
</dbReference>
<dbReference type="Gene3D" id="1.10.630.10">
    <property type="entry name" value="Cytochrome P450"/>
    <property type="match status" value="1"/>
</dbReference>
<keyword evidence="2" id="KW-0408">Iron</keyword>
<dbReference type="EMBL" id="JBFASG010000013">
    <property type="protein sequence ID" value="MEV4924339.1"/>
    <property type="molecule type" value="Genomic_DNA"/>
</dbReference>
<evidence type="ECO:0000313" key="4">
    <source>
        <dbReference type="Proteomes" id="UP001552479"/>
    </source>
</evidence>
<organism evidence="3 4">
    <name type="scientific">Streptomyces roseoverticillatus</name>
    <dbReference type="NCBI Taxonomy" id="66429"/>
    <lineage>
        <taxon>Bacteria</taxon>
        <taxon>Bacillati</taxon>
        <taxon>Actinomycetota</taxon>
        <taxon>Actinomycetes</taxon>
        <taxon>Kitasatosporales</taxon>
        <taxon>Streptomycetaceae</taxon>
        <taxon>Streptomyces</taxon>
    </lineage>
</organism>
<comment type="caution">
    <text evidence="3">The sequence shown here is derived from an EMBL/GenBank/DDBJ whole genome shotgun (WGS) entry which is preliminary data.</text>
</comment>
<evidence type="ECO:0000256" key="2">
    <source>
        <dbReference type="RuleBase" id="RU000461"/>
    </source>
</evidence>
<name>A0ABV3IW88_9ACTN</name>
<keyword evidence="2" id="KW-0560">Oxidoreductase</keyword>
<dbReference type="PROSITE" id="PS00086">
    <property type="entry name" value="CYTOCHROME_P450"/>
    <property type="match status" value="1"/>
</dbReference>
<dbReference type="PRINTS" id="PR00359">
    <property type="entry name" value="BP450"/>
</dbReference>
<dbReference type="InterPro" id="IPR036396">
    <property type="entry name" value="Cyt_P450_sf"/>
</dbReference>
<accession>A0ABV3IW88</accession>
<evidence type="ECO:0000256" key="1">
    <source>
        <dbReference type="ARBA" id="ARBA00010617"/>
    </source>
</evidence>
<dbReference type="InterPro" id="IPR017972">
    <property type="entry name" value="Cyt_P450_CS"/>
</dbReference>
<keyword evidence="4" id="KW-1185">Reference proteome</keyword>
<dbReference type="RefSeq" id="WP_366088362.1">
    <property type="nucleotide sequence ID" value="NZ_JBFASG010000013.1"/>
</dbReference>
<keyword evidence="2" id="KW-0349">Heme</keyword>
<keyword evidence="2" id="KW-0503">Monooxygenase</keyword>